<dbReference type="EMBL" id="JACXVP010000012">
    <property type="protein sequence ID" value="KAG5570270.1"/>
    <property type="molecule type" value="Genomic_DNA"/>
</dbReference>
<organism evidence="1 2">
    <name type="scientific">Solanum commersonii</name>
    <name type="common">Commerson's wild potato</name>
    <name type="synonym">Commerson's nightshade</name>
    <dbReference type="NCBI Taxonomy" id="4109"/>
    <lineage>
        <taxon>Eukaryota</taxon>
        <taxon>Viridiplantae</taxon>
        <taxon>Streptophyta</taxon>
        <taxon>Embryophyta</taxon>
        <taxon>Tracheophyta</taxon>
        <taxon>Spermatophyta</taxon>
        <taxon>Magnoliopsida</taxon>
        <taxon>eudicotyledons</taxon>
        <taxon>Gunneridae</taxon>
        <taxon>Pentapetalae</taxon>
        <taxon>asterids</taxon>
        <taxon>lamiids</taxon>
        <taxon>Solanales</taxon>
        <taxon>Solanaceae</taxon>
        <taxon>Solanoideae</taxon>
        <taxon>Solaneae</taxon>
        <taxon>Solanum</taxon>
    </lineage>
</organism>
<accession>A0A9J5W5B5</accession>
<protein>
    <submittedName>
        <fullName evidence="1">Uncharacterized protein</fullName>
    </submittedName>
</protein>
<comment type="caution">
    <text evidence="1">The sequence shown here is derived from an EMBL/GenBank/DDBJ whole genome shotgun (WGS) entry which is preliminary data.</text>
</comment>
<dbReference type="Proteomes" id="UP000824120">
    <property type="component" value="Chromosome 12"/>
</dbReference>
<proteinExistence type="predicted"/>
<gene>
    <name evidence="1" type="ORF">H5410_060036</name>
</gene>
<dbReference type="AlphaFoldDB" id="A0A9J5W5B5"/>
<name>A0A9J5W5B5_SOLCO</name>
<sequence>MELKFRHRDYKAEEQVHSLSRVAAETHPLSPQSPSSDQVQFVFLFLVYINRSNLLPTACI</sequence>
<evidence type="ECO:0000313" key="2">
    <source>
        <dbReference type="Proteomes" id="UP000824120"/>
    </source>
</evidence>
<reference evidence="1 2" key="1">
    <citation type="submission" date="2020-09" db="EMBL/GenBank/DDBJ databases">
        <title>De no assembly of potato wild relative species, Solanum commersonii.</title>
        <authorList>
            <person name="Cho K."/>
        </authorList>
    </citation>
    <scope>NUCLEOTIDE SEQUENCE [LARGE SCALE GENOMIC DNA]</scope>
    <source>
        <strain evidence="1">LZ3.2</strain>
        <tissue evidence="1">Leaf</tissue>
    </source>
</reference>
<evidence type="ECO:0000313" key="1">
    <source>
        <dbReference type="EMBL" id="KAG5570270.1"/>
    </source>
</evidence>
<keyword evidence="2" id="KW-1185">Reference proteome</keyword>